<protein>
    <recommendedName>
        <fullName evidence="4">3-keto-disaccharide hydrolase domain-containing protein</fullName>
    </recommendedName>
</protein>
<name>A0A178IG06_9BACT</name>
<evidence type="ECO:0000256" key="1">
    <source>
        <dbReference type="SAM" id="SignalP"/>
    </source>
</evidence>
<gene>
    <name evidence="2" type="ORF">AW736_09150</name>
</gene>
<organism evidence="2 3">
    <name type="scientific">Termitidicoccus mucosus</name>
    <dbReference type="NCBI Taxonomy" id="1184151"/>
    <lineage>
        <taxon>Bacteria</taxon>
        <taxon>Pseudomonadati</taxon>
        <taxon>Verrucomicrobiota</taxon>
        <taxon>Opitutia</taxon>
        <taxon>Opitutales</taxon>
        <taxon>Opitutaceae</taxon>
        <taxon>Termitidicoccus</taxon>
    </lineage>
</organism>
<proteinExistence type="predicted"/>
<keyword evidence="3" id="KW-1185">Reference proteome</keyword>
<evidence type="ECO:0000313" key="2">
    <source>
        <dbReference type="EMBL" id="OAM88940.1"/>
    </source>
</evidence>
<comment type="caution">
    <text evidence="2">The sequence shown here is derived from an EMBL/GenBank/DDBJ whole genome shotgun (WGS) entry which is preliminary data.</text>
</comment>
<evidence type="ECO:0000313" key="3">
    <source>
        <dbReference type="Proteomes" id="UP000078486"/>
    </source>
</evidence>
<feature type="signal peptide" evidence="1">
    <location>
        <begin position="1"/>
        <end position="19"/>
    </location>
</feature>
<dbReference type="Proteomes" id="UP000078486">
    <property type="component" value="Unassembled WGS sequence"/>
</dbReference>
<keyword evidence="1" id="KW-0732">Signal</keyword>
<accession>A0A178IG06</accession>
<dbReference type="EMBL" id="LRRQ01000113">
    <property type="protein sequence ID" value="OAM88940.1"/>
    <property type="molecule type" value="Genomic_DNA"/>
</dbReference>
<feature type="chain" id="PRO_5008088797" description="3-keto-disaccharide hydrolase domain-containing protein" evidence="1">
    <location>
        <begin position="20"/>
        <end position="224"/>
    </location>
</feature>
<evidence type="ECO:0008006" key="4">
    <source>
        <dbReference type="Google" id="ProtNLM"/>
    </source>
</evidence>
<dbReference type="STRING" id="1184151.AW736_09150"/>
<sequence>MKVSLLLATLLAFSIPTFAENQAIDLSNATTKAIHVAMKPGEISGKPVLVVTKDPAITAFDEPTFVKLAGREFRNGTIEVKVMSKLLKDAPDFARGFIGVAFRINEDNSRFESFYVRPTNARADDQLRRNRSTQYFSYPNFKFDRLRKEAPGQYESYADMTLNEWIAIKIVVRDDKAKLYLNGGEYPVLVVNDLKHGPDSSGAIGLWVDVGTEGYFSNLRIYPE</sequence>
<dbReference type="Gene3D" id="2.60.120.560">
    <property type="entry name" value="Exo-inulinase, domain 1"/>
    <property type="match status" value="1"/>
</dbReference>
<dbReference type="AlphaFoldDB" id="A0A178IG06"/>
<reference evidence="2 3" key="1">
    <citation type="submission" date="2016-01" db="EMBL/GenBank/DDBJ databases">
        <title>High potential of lignocellulose degradation of a new Verrucomicrobia species.</title>
        <authorList>
            <person name="Wang Y."/>
            <person name="Shi Y."/>
            <person name="Qiu Z."/>
            <person name="Liu S."/>
            <person name="Yang H."/>
        </authorList>
    </citation>
    <scope>NUCLEOTIDE SEQUENCE [LARGE SCALE GENOMIC DNA]</scope>
    <source>
        <strain evidence="2 3">TSB47</strain>
    </source>
</reference>
<dbReference type="RefSeq" id="WP_068770001.1">
    <property type="nucleotide sequence ID" value="NZ_CP109796.1"/>
</dbReference>